<dbReference type="AlphaFoldDB" id="A0A1F5NRS0"/>
<dbReference type="Proteomes" id="UP000176233">
    <property type="component" value="Unassembled WGS sequence"/>
</dbReference>
<accession>A0A1F5NRS0</accession>
<name>A0A1F5NRS0_9BACT</name>
<protein>
    <submittedName>
        <fullName evidence="2">Uncharacterized protein</fullName>
    </submittedName>
</protein>
<proteinExistence type="predicted"/>
<feature type="transmembrane region" description="Helical" evidence="1">
    <location>
        <begin position="50"/>
        <end position="70"/>
    </location>
</feature>
<organism evidence="2 3">
    <name type="scientific">Candidatus Doudnabacteria bacterium RIFCSPHIGHO2_01_FULL_45_18</name>
    <dbReference type="NCBI Taxonomy" id="1817823"/>
    <lineage>
        <taxon>Bacteria</taxon>
        <taxon>Candidatus Doudnaibacteriota</taxon>
    </lineage>
</organism>
<comment type="caution">
    <text evidence="2">The sequence shown here is derived from an EMBL/GenBank/DDBJ whole genome shotgun (WGS) entry which is preliminary data.</text>
</comment>
<sequence length="78" mass="8631">MLDGLSRLEIVLGIIAFVVIGILYFRVRAYDLAHPEIPPKPDPEEDRKGLIAFCILLGVVAAFTVVWIVVQRVFLPAG</sequence>
<gene>
    <name evidence="2" type="ORF">A2660_00010</name>
</gene>
<keyword evidence="1" id="KW-0472">Membrane</keyword>
<evidence type="ECO:0000313" key="2">
    <source>
        <dbReference type="EMBL" id="OGE80242.1"/>
    </source>
</evidence>
<keyword evidence="1" id="KW-0812">Transmembrane</keyword>
<keyword evidence="1" id="KW-1133">Transmembrane helix</keyword>
<evidence type="ECO:0000256" key="1">
    <source>
        <dbReference type="SAM" id="Phobius"/>
    </source>
</evidence>
<evidence type="ECO:0000313" key="3">
    <source>
        <dbReference type="Proteomes" id="UP000176233"/>
    </source>
</evidence>
<dbReference type="EMBL" id="MFEJ01000017">
    <property type="protein sequence ID" value="OGE80242.1"/>
    <property type="molecule type" value="Genomic_DNA"/>
</dbReference>
<reference evidence="2 3" key="1">
    <citation type="journal article" date="2016" name="Nat. Commun.">
        <title>Thousands of microbial genomes shed light on interconnected biogeochemical processes in an aquifer system.</title>
        <authorList>
            <person name="Anantharaman K."/>
            <person name="Brown C.T."/>
            <person name="Hug L.A."/>
            <person name="Sharon I."/>
            <person name="Castelle C.J."/>
            <person name="Probst A.J."/>
            <person name="Thomas B.C."/>
            <person name="Singh A."/>
            <person name="Wilkins M.J."/>
            <person name="Karaoz U."/>
            <person name="Brodie E.L."/>
            <person name="Williams K.H."/>
            <person name="Hubbard S.S."/>
            <person name="Banfield J.F."/>
        </authorList>
    </citation>
    <scope>NUCLEOTIDE SEQUENCE [LARGE SCALE GENOMIC DNA]</scope>
</reference>
<feature type="transmembrane region" description="Helical" evidence="1">
    <location>
        <begin position="6"/>
        <end position="25"/>
    </location>
</feature>